<dbReference type="AlphaFoldDB" id="A0A6P5TS17"/>
<feature type="domain" description="Disease resistance R13L4/SHOC-2-like LRR" evidence="2">
    <location>
        <begin position="9"/>
        <end position="242"/>
    </location>
</feature>
<proteinExistence type="predicted"/>
<dbReference type="InterPro" id="IPR055414">
    <property type="entry name" value="LRR_R13L4/SHOC2-like"/>
</dbReference>
<dbReference type="RefSeq" id="XP_021830479.1">
    <property type="nucleotide sequence ID" value="XM_021974787.1"/>
</dbReference>
<dbReference type="Gene3D" id="3.80.10.10">
    <property type="entry name" value="Ribonuclease Inhibitor"/>
    <property type="match status" value="1"/>
</dbReference>
<sequence length="261" mass="30109">MRTDMWKPDLPRSIGKLKNLQTLEVTNFIHQPCFPDVIWKSKNLRHLVVVSPPAVMNSRLVFLNNLRTLKGVTGGGWTYGRLASLTNLRRLKIVQLVGEEFNSVVSNIERLHCLESLSLDFLFCNSTLPTAISLSHLEHLHKLHLKGKIKKLPDPHQFPPNLIKLSLFHSDLEEDSIVKLGRLPNLKMLLLGYDSYKWRKLVCSSSEGFPQLHILHLQNLDELEELIVEEEAMMKLKNLKIDRCPSLWRIPERFKLLTTNS</sequence>
<dbReference type="PANTHER" id="PTHR15140">
    <property type="entry name" value="TUBULIN-SPECIFIC CHAPERONE E"/>
    <property type="match status" value="1"/>
</dbReference>
<keyword evidence="1" id="KW-0677">Repeat</keyword>
<protein>
    <submittedName>
        <fullName evidence="4 5">Disease resistance protein RPP8-like</fullName>
    </submittedName>
</protein>
<dbReference type="GeneID" id="110770613"/>
<name>A0A6P5TS17_PRUAV</name>
<organism evidence="3 4">
    <name type="scientific">Prunus avium</name>
    <name type="common">Cherry</name>
    <name type="synonym">Cerasus avium</name>
    <dbReference type="NCBI Taxonomy" id="42229"/>
    <lineage>
        <taxon>Eukaryota</taxon>
        <taxon>Viridiplantae</taxon>
        <taxon>Streptophyta</taxon>
        <taxon>Embryophyta</taxon>
        <taxon>Tracheophyta</taxon>
        <taxon>Spermatophyta</taxon>
        <taxon>Magnoliopsida</taxon>
        <taxon>eudicotyledons</taxon>
        <taxon>Gunneridae</taxon>
        <taxon>Pentapetalae</taxon>
        <taxon>rosids</taxon>
        <taxon>fabids</taxon>
        <taxon>Rosales</taxon>
        <taxon>Rosaceae</taxon>
        <taxon>Amygdaloideae</taxon>
        <taxon>Amygdaleae</taxon>
        <taxon>Prunus</taxon>
    </lineage>
</organism>
<evidence type="ECO:0000259" key="2">
    <source>
        <dbReference type="Pfam" id="PF23598"/>
    </source>
</evidence>
<reference evidence="4 5" key="1">
    <citation type="submission" date="2025-04" db="UniProtKB">
        <authorList>
            <consortium name="RefSeq"/>
        </authorList>
    </citation>
    <scope>IDENTIFICATION</scope>
</reference>
<evidence type="ECO:0000313" key="5">
    <source>
        <dbReference type="RefSeq" id="XP_021830479.1"/>
    </source>
</evidence>
<dbReference type="KEGG" id="pavi:110770613"/>
<dbReference type="PANTHER" id="PTHR15140:SF37">
    <property type="entry name" value="UBIQUITIN-LIKE DOMAIN-CONTAINING PROTEIN"/>
    <property type="match status" value="1"/>
</dbReference>
<evidence type="ECO:0000313" key="4">
    <source>
        <dbReference type="RefSeq" id="XP_021830478.1"/>
    </source>
</evidence>
<accession>A0A6P5TS17</accession>
<keyword evidence="3" id="KW-1185">Reference proteome</keyword>
<dbReference type="Proteomes" id="UP000515124">
    <property type="component" value="Unplaced"/>
</dbReference>
<dbReference type="Pfam" id="PF23598">
    <property type="entry name" value="LRR_14"/>
    <property type="match status" value="1"/>
</dbReference>
<dbReference type="SUPFAM" id="SSF52058">
    <property type="entry name" value="L domain-like"/>
    <property type="match status" value="1"/>
</dbReference>
<evidence type="ECO:0000313" key="3">
    <source>
        <dbReference type="Proteomes" id="UP000515124"/>
    </source>
</evidence>
<evidence type="ECO:0000256" key="1">
    <source>
        <dbReference type="ARBA" id="ARBA00022737"/>
    </source>
</evidence>
<gene>
    <name evidence="4 5" type="primary">LOC110770613</name>
</gene>
<dbReference type="RefSeq" id="XP_021830478.1">
    <property type="nucleotide sequence ID" value="XM_021974786.1"/>
</dbReference>
<dbReference type="InterPro" id="IPR032675">
    <property type="entry name" value="LRR_dom_sf"/>
</dbReference>